<evidence type="ECO:0000256" key="1">
    <source>
        <dbReference type="SAM" id="MobiDB-lite"/>
    </source>
</evidence>
<dbReference type="CDD" id="cd02513">
    <property type="entry name" value="CMP-NeuAc_Synthase"/>
    <property type="match status" value="1"/>
</dbReference>
<dbReference type="InterPro" id="IPR003329">
    <property type="entry name" value="Cytidylyl_trans"/>
</dbReference>
<dbReference type="Gene3D" id="3.90.550.10">
    <property type="entry name" value="Spore Coat Polysaccharide Biosynthesis Protein SpsA, Chain A"/>
    <property type="match status" value="1"/>
</dbReference>
<keyword evidence="2" id="KW-0808">Transferase</keyword>
<reference evidence="2 3" key="1">
    <citation type="submission" date="2019-06" db="EMBL/GenBank/DDBJ databases">
        <title>Metagenome assembled Genome of Spiribacter salinus SL48-SHIP from the microbial mat of Salt Lake 48 (Novosibirsk region, Russia).</title>
        <authorList>
            <person name="Shipova A."/>
            <person name="Rozanov A.S."/>
            <person name="Bryanskaya A.V."/>
            <person name="Peltek S.E."/>
        </authorList>
    </citation>
    <scope>NUCLEOTIDE SEQUENCE [LARGE SCALE GENOMIC DNA]</scope>
    <source>
        <strain evidence="2">SL48-SHIP-2</strain>
    </source>
</reference>
<gene>
    <name evidence="2" type="primary">pseF</name>
    <name evidence="2" type="ORF">FKY71_14145</name>
</gene>
<feature type="compositionally biased region" description="Basic and acidic residues" evidence="1">
    <location>
        <begin position="158"/>
        <end position="177"/>
    </location>
</feature>
<dbReference type="NCBIfam" id="TIGR03584">
    <property type="entry name" value="PseF"/>
    <property type="match status" value="1"/>
</dbReference>
<dbReference type="GO" id="GO:0008781">
    <property type="term" value="F:N-acylneuraminate cytidylyltransferase activity"/>
    <property type="evidence" value="ECO:0007669"/>
    <property type="project" value="TreeGrafter"/>
</dbReference>
<sequence length="177" mass="19540">MNICIIPARGGSKRIPRKNIRDFCGKPIIAWSIEAAQQSGLFQHIVASTDDDEIAAIAESLGAKAPFRRPPELADDHTPTRPVVNHAIRDVEHRFGRPDYICTIYPTAPFIKADDIKRGLEQLTASGADFAFTATSFAYPIQRALKRTASGGVAMFQPEHRKTRSQDLEPAYHDAGQ</sequence>
<dbReference type="PANTHER" id="PTHR21485:SF6">
    <property type="entry name" value="N-ACYLNEURAMINATE CYTIDYLYLTRANSFERASE-RELATED"/>
    <property type="match status" value="1"/>
</dbReference>
<dbReference type="EMBL" id="VIFK01000213">
    <property type="protein sequence ID" value="TQE98384.1"/>
    <property type="molecule type" value="Genomic_DNA"/>
</dbReference>
<dbReference type="Proteomes" id="UP000315400">
    <property type="component" value="Unassembled WGS sequence"/>
</dbReference>
<dbReference type="InterPro" id="IPR020039">
    <property type="entry name" value="PseF"/>
</dbReference>
<dbReference type="EC" id="2.7.7.81" evidence="2"/>
<evidence type="ECO:0000313" key="2">
    <source>
        <dbReference type="EMBL" id="TQE98384.1"/>
    </source>
</evidence>
<dbReference type="InterPro" id="IPR029044">
    <property type="entry name" value="Nucleotide-diphossugar_trans"/>
</dbReference>
<proteinExistence type="predicted"/>
<comment type="caution">
    <text evidence="2">The sequence shown here is derived from an EMBL/GenBank/DDBJ whole genome shotgun (WGS) entry which is preliminary data.</text>
</comment>
<dbReference type="PANTHER" id="PTHR21485">
    <property type="entry name" value="HAD SUPERFAMILY MEMBERS CMAS AND KDSC"/>
    <property type="match status" value="1"/>
</dbReference>
<dbReference type="Pfam" id="PF02348">
    <property type="entry name" value="CTP_transf_3"/>
    <property type="match status" value="1"/>
</dbReference>
<keyword evidence="2" id="KW-0548">Nucleotidyltransferase</keyword>
<dbReference type="AlphaFoldDB" id="A0A540VNP0"/>
<name>A0A540VNP0_9GAMM</name>
<feature type="non-terminal residue" evidence="2">
    <location>
        <position position="177"/>
    </location>
</feature>
<feature type="region of interest" description="Disordered" evidence="1">
    <location>
        <begin position="155"/>
        <end position="177"/>
    </location>
</feature>
<organism evidence="2 3">
    <name type="scientific">Spiribacter salinus</name>
    <dbReference type="NCBI Taxonomy" id="1335746"/>
    <lineage>
        <taxon>Bacteria</taxon>
        <taxon>Pseudomonadati</taxon>
        <taxon>Pseudomonadota</taxon>
        <taxon>Gammaproteobacteria</taxon>
        <taxon>Chromatiales</taxon>
        <taxon>Ectothiorhodospiraceae</taxon>
        <taxon>Spiribacter</taxon>
    </lineage>
</organism>
<dbReference type="SUPFAM" id="SSF53448">
    <property type="entry name" value="Nucleotide-diphospho-sugar transferases"/>
    <property type="match status" value="1"/>
</dbReference>
<accession>A0A540VNP0</accession>
<protein>
    <submittedName>
        <fullName evidence="2">Pseudaminic acid cytidylyltransferase</fullName>
        <ecNumber evidence="2">2.7.7.81</ecNumber>
    </submittedName>
</protein>
<dbReference type="InterPro" id="IPR050793">
    <property type="entry name" value="CMP-NeuNAc_synthase"/>
</dbReference>
<evidence type="ECO:0000313" key="3">
    <source>
        <dbReference type="Proteomes" id="UP000315400"/>
    </source>
</evidence>